<evidence type="ECO:0000256" key="9">
    <source>
        <dbReference type="SAM" id="MobiDB-lite"/>
    </source>
</evidence>
<dbReference type="Gene3D" id="3.30.190.20">
    <property type="match status" value="1"/>
</dbReference>
<dbReference type="OrthoDB" id="1747252at2759"/>
<dbReference type="Pfam" id="PF00687">
    <property type="entry name" value="Ribosomal_L1"/>
    <property type="match status" value="1"/>
</dbReference>
<evidence type="ECO:0000256" key="2">
    <source>
        <dbReference type="ARBA" id="ARBA00022730"/>
    </source>
</evidence>
<name>A0A7J7CEH9_TRIWF</name>
<dbReference type="InterPro" id="IPR028364">
    <property type="entry name" value="Ribosomal_uL1/biogenesis"/>
</dbReference>
<organism evidence="10 11">
    <name type="scientific">Tripterygium wilfordii</name>
    <name type="common">Thunder God vine</name>
    <dbReference type="NCBI Taxonomy" id="458696"/>
    <lineage>
        <taxon>Eukaryota</taxon>
        <taxon>Viridiplantae</taxon>
        <taxon>Streptophyta</taxon>
        <taxon>Embryophyta</taxon>
        <taxon>Tracheophyta</taxon>
        <taxon>Spermatophyta</taxon>
        <taxon>Magnoliopsida</taxon>
        <taxon>eudicotyledons</taxon>
        <taxon>Gunneridae</taxon>
        <taxon>Pentapetalae</taxon>
        <taxon>rosids</taxon>
        <taxon>fabids</taxon>
        <taxon>Celastrales</taxon>
        <taxon>Celastraceae</taxon>
        <taxon>Tripterygium</taxon>
    </lineage>
</organism>
<dbReference type="NCBIfam" id="TIGR01169">
    <property type="entry name" value="rplA_bact"/>
    <property type="match status" value="1"/>
</dbReference>
<sequence>MAALKLLLSQARRQCLAKNQSTLHSPPFLCLQRSFSSDSNSEPSPEAPPYNAPRRPSEPVPIQPVSYAVKPKEPNPTAEIENPQSQAQQSEHQQQQTLPPRRPRDLPSQETRTAWTREDVRYVKDVPSIAPVSYPLRVAPLPEDKASDSVEESVKEESEEMLRERRRVDARERGRRAFRIAEAEEKVVVPFPTLVKSEKKEGRQVFDLMDAIHEVKANAKSNFVETVEAHVRLGIDKSRSDLIVRGTMKLPHGSQKVIRVAVFAEGADADEARAAGADIVGSDEFIEEIANGGKIDFDECYATPQIMRRLFKISKTLNSLGLMPNNKQGTVTRDVATAVKRAKEGHIQFKMDRTAIVHVGVGKVNLSEDHLRQNIGAFMNALLQAKPAGLKKTSKYAGYVNSFHICSTLGPGYSISIQSLSKAVDHYTKKLI</sequence>
<dbReference type="GO" id="GO:0006412">
    <property type="term" value="P:translation"/>
    <property type="evidence" value="ECO:0007669"/>
    <property type="project" value="InterPro"/>
</dbReference>
<dbReference type="CDD" id="cd00403">
    <property type="entry name" value="Ribosomal_L1"/>
    <property type="match status" value="1"/>
</dbReference>
<dbReference type="SUPFAM" id="SSF56808">
    <property type="entry name" value="Ribosomal protein L1"/>
    <property type="match status" value="1"/>
</dbReference>
<dbReference type="Gene3D" id="3.40.50.790">
    <property type="match status" value="1"/>
</dbReference>
<dbReference type="InParanoid" id="A0A7J7CEH9"/>
<dbReference type="GO" id="GO:0019843">
    <property type="term" value="F:rRNA binding"/>
    <property type="evidence" value="ECO:0007669"/>
    <property type="project" value="UniProtKB-KW"/>
</dbReference>
<keyword evidence="5" id="KW-0687">Ribonucleoprotein</keyword>
<keyword evidence="11" id="KW-1185">Reference proteome</keyword>
<dbReference type="Proteomes" id="UP000593562">
    <property type="component" value="Unassembled WGS sequence"/>
</dbReference>
<evidence type="ECO:0000256" key="3">
    <source>
        <dbReference type="ARBA" id="ARBA00022884"/>
    </source>
</evidence>
<dbReference type="InterPro" id="IPR005878">
    <property type="entry name" value="Ribosom_uL1_bac-type"/>
</dbReference>
<keyword evidence="4 10" id="KW-0689">Ribosomal protein</keyword>
<evidence type="ECO:0000256" key="4">
    <source>
        <dbReference type="ARBA" id="ARBA00022980"/>
    </source>
</evidence>
<proteinExistence type="inferred from homology"/>
<dbReference type="FunCoup" id="A0A7J7CEH9">
    <property type="interactions" value="1360"/>
</dbReference>
<feature type="compositionally biased region" description="Low complexity" evidence="9">
    <location>
        <begin position="84"/>
        <end position="99"/>
    </location>
</feature>
<evidence type="ECO:0000313" key="10">
    <source>
        <dbReference type="EMBL" id="KAF5732548.1"/>
    </source>
</evidence>
<protein>
    <recommendedName>
        <fullName evidence="6">Large ribosomal subunit protein uL1c</fullName>
    </recommendedName>
    <alternativeName>
        <fullName evidence="8">CL1</fullName>
    </alternativeName>
</protein>
<feature type="region of interest" description="Disordered" evidence="9">
    <location>
        <begin position="19"/>
        <end position="113"/>
    </location>
</feature>
<dbReference type="InterPro" id="IPR023674">
    <property type="entry name" value="Ribosomal_uL1-like"/>
</dbReference>
<evidence type="ECO:0000256" key="7">
    <source>
        <dbReference type="ARBA" id="ARBA00057875"/>
    </source>
</evidence>
<gene>
    <name evidence="10" type="ORF">HS088_TW17G00075</name>
</gene>
<reference evidence="10 11" key="1">
    <citation type="journal article" date="2020" name="Nat. Commun.">
        <title>Genome of Tripterygium wilfordii and identification of cytochrome P450 involved in triptolide biosynthesis.</title>
        <authorList>
            <person name="Tu L."/>
            <person name="Su P."/>
            <person name="Zhang Z."/>
            <person name="Gao L."/>
            <person name="Wang J."/>
            <person name="Hu T."/>
            <person name="Zhou J."/>
            <person name="Zhang Y."/>
            <person name="Zhao Y."/>
            <person name="Liu Y."/>
            <person name="Song Y."/>
            <person name="Tong Y."/>
            <person name="Lu Y."/>
            <person name="Yang J."/>
            <person name="Xu C."/>
            <person name="Jia M."/>
            <person name="Peters R.J."/>
            <person name="Huang L."/>
            <person name="Gao W."/>
        </authorList>
    </citation>
    <scope>NUCLEOTIDE SEQUENCE [LARGE SCALE GENOMIC DNA]</scope>
    <source>
        <strain evidence="11">cv. XIE 37</strain>
        <tissue evidence="10">Leaf</tissue>
    </source>
</reference>
<evidence type="ECO:0000313" key="11">
    <source>
        <dbReference type="Proteomes" id="UP000593562"/>
    </source>
</evidence>
<dbReference type="GO" id="GO:0015934">
    <property type="term" value="C:large ribosomal subunit"/>
    <property type="evidence" value="ECO:0007669"/>
    <property type="project" value="InterPro"/>
</dbReference>
<dbReference type="GO" id="GO:0003735">
    <property type="term" value="F:structural constituent of ribosome"/>
    <property type="evidence" value="ECO:0007669"/>
    <property type="project" value="InterPro"/>
</dbReference>
<dbReference type="PANTHER" id="PTHR36427:SF4">
    <property type="entry name" value="RIBOSOMAL PROTEIN L1P_L10E FAMILY"/>
    <property type="match status" value="1"/>
</dbReference>
<dbReference type="PANTHER" id="PTHR36427">
    <property type="entry name" value="54S RIBOSOMAL PROTEIN L1, MITOCHONDRIAL"/>
    <property type="match status" value="1"/>
</dbReference>
<comment type="similarity">
    <text evidence="1">Belongs to the universal ribosomal protein uL1 family.</text>
</comment>
<keyword evidence="3" id="KW-0694">RNA-binding</keyword>
<evidence type="ECO:0000256" key="8">
    <source>
        <dbReference type="ARBA" id="ARBA00082680"/>
    </source>
</evidence>
<dbReference type="EMBL" id="JAAARO010000017">
    <property type="protein sequence ID" value="KAF5732548.1"/>
    <property type="molecule type" value="Genomic_DNA"/>
</dbReference>
<dbReference type="FunFam" id="3.40.50.790:FF:000001">
    <property type="entry name" value="50S ribosomal protein L1"/>
    <property type="match status" value="1"/>
</dbReference>
<comment type="function">
    <text evidence="7">This protein binds directly to 23S ribosomal RNA.</text>
</comment>
<evidence type="ECO:0000256" key="6">
    <source>
        <dbReference type="ARBA" id="ARBA00035205"/>
    </source>
</evidence>
<comment type="caution">
    <text evidence="10">The sequence shown here is derived from an EMBL/GenBank/DDBJ whole genome shotgun (WGS) entry which is preliminary data.</text>
</comment>
<dbReference type="AlphaFoldDB" id="A0A7J7CEH9"/>
<evidence type="ECO:0000256" key="5">
    <source>
        <dbReference type="ARBA" id="ARBA00023274"/>
    </source>
</evidence>
<keyword evidence="2" id="KW-0699">rRNA-binding</keyword>
<accession>A0A7J7CEH9</accession>
<dbReference type="InterPro" id="IPR016095">
    <property type="entry name" value="Ribosomal_uL1_3-a/b-sand"/>
</dbReference>
<evidence type="ECO:0000256" key="1">
    <source>
        <dbReference type="ARBA" id="ARBA00010531"/>
    </source>
</evidence>